<sequence>MSELSVISLSGYDQESILAFPSSIQRLSNLRTLCLNNLRLNEMTITRELVSLEILSIRDSYLEELPVEVGNLVNLIMLEYWNTRYRKRMRISPGVLSRPVRLEELHVVGVEQCSYSTLRELESLPRLTALSFTYSRDVIYSNLGLSSKLTRYALAVGGGNIEDTIMATYNKIIALKVSESTPLGDWIRLLLRNSEFVSSRAKGSKNVLAELKNVKDLRLAYCDSLDIHCQNNIPFPQLERLKVSESDHLRHLFCLSLVCPDDEEEGISRRTHMRPDVIKFPNLYRLELGNLGCFTHFCRDTVKGVEFSLLREMQFGALPEFQNFWPTDNNAITYSNTLFNEKVSCPNLEVLFISSADSITALCSHQLPTAYFNKLETLKVDSCEKLRNLMSPSVARGLLNLRIQGINQCQLMEEVIGEEEREGEEIMCNEPLFPRLEDLNLYNLPKLGHFILTKHALEFPSLKELDISSCPKMKTFIQQEGSIGNSLSTSSKETVSTLNLESAKNDDELKVVDLNKAMFNSKSLLNLRKLKIEYCPLMEEVITEEEQQGEEIMTNEPLFPRLEELILYKLPNMGHFFLTKHALGVSFLRAVKIRKCPEMKMFVQQGYVSTPSLENVNSDDEVKVDDVNEWIHRRFISKEEGGSESEASIE</sequence>
<dbReference type="InterPro" id="IPR057135">
    <property type="entry name" value="At4g27190-like_LRR"/>
</dbReference>
<organism evidence="3 4">
    <name type="scientific">Capsicum baccatum</name>
    <name type="common">Peruvian pepper</name>
    <dbReference type="NCBI Taxonomy" id="33114"/>
    <lineage>
        <taxon>Eukaryota</taxon>
        <taxon>Viridiplantae</taxon>
        <taxon>Streptophyta</taxon>
        <taxon>Embryophyta</taxon>
        <taxon>Tracheophyta</taxon>
        <taxon>Spermatophyta</taxon>
        <taxon>Magnoliopsida</taxon>
        <taxon>eudicotyledons</taxon>
        <taxon>Gunneridae</taxon>
        <taxon>Pentapetalae</taxon>
        <taxon>asterids</taxon>
        <taxon>lamiids</taxon>
        <taxon>Solanales</taxon>
        <taxon>Solanaceae</taxon>
        <taxon>Solanoideae</taxon>
        <taxon>Capsiceae</taxon>
        <taxon>Capsicum</taxon>
    </lineage>
</organism>
<feature type="domain" description="Disease resistance protein At4g27190-like leucine-rich repeats" evidence="2">
    <location>
        <begin position="522"/>
        <end position="600"/>
    </location>
</feature>
<comment type="caution">
    <text evidence="3">The sequence shown here is derived from an EMBL/GenBank/DDBJ whole genome shotgun (WGS) entry which is preliminary data.</text>
</comment>
<gene>
    <name evidence="3" type="ORF">CQW23_25056</name>
</gene>
<proteinExistence type="predicted"/>
<reference evidence="4" key="2">
    <citation type="journal article" date="2017" name="J. Anim. Genet.">
        <title>Multiple reference genome sequences of hot pepper reveal the massive evolution of plant disease resistance genes by retroduplication.</title>
        <authorList>
            <person name="Kim S."/>
            <person name="Park J."/>
            <person name="Yeom S.-I."/>
            <person name="Kim Y.-M."/>
            <person name="Seo E."/>
            <person name="Kim K.-T."/>
            <person name="Kim M.-S."/>
            <person name="Lee J.M."/>
            <person name="Cheong K."/>
            <person name="Shin H.-S."/>
            <person name="Kim S.-B."/>
            <person name="Han K."/>
            <person name="Lee J."/>
            <person name="Park M."/>
            <person name="Lee H.-A."/>
            <person name="Lee H.-Y."/>
            <person name="Lee Y."/>
            <person name="Oh S."/>
            <person name="Lee J.H."/>
            <person name="Choi E."/>
            <person name="Choi E."/>
            <person name="Lee S.E."/>
            <person name="Jeon J."/>
            <person name="Kim H."/>
            <person name="Choi G."/>
            <person name="Song H."/>
            <person name="Lee J."/>
            <person name="Lee S.-C."/>
            <person name="Kwon J.-K."/>
            <person name="Lee H.-Y."/>
            <person name="Koo N."/>
            <person name="Hong Y."/>
            <person name="Kim R.W."/>
            <person name="Kang W.-H."/>
            <person name="Huh J.H."/>
            <person name="Kang B.-C."/>
            <person name="Yang T.-J."/>
            <person name="Lee Y.-H."/>
            <person name="Bennetzen J.L."/>
            <person name="Choi D."/>
        </authorList>
    </citation>
    <scope>NUCLEOTIDE SEQUENCE [LARGE SCALE GENOMIC DNA]</scope>
    <source>
        <strain evidence="4">cv. PBC81</strain>
    </source>
</reference>
<dbReference type="SUPFAM" id="SSF52058">
    <property type="entry name" value="L domain-like"/>
    <property type="match status" value="1"/>
</dbReference>
<keyword evidence="1" id="KW-0611">Plant defense</keyword>
<dbReference type="InterPro" id="IPR050905">
    <property type="entry name" value="Plant_NBS-LRR"/>
</dbReference>
<keyword evidence="4" id="KW-1185">Reference proteome</keyword>
<feature type="domain" description="Disease resistance protein At4g27190-like leucine-rich repeats" evidence="2">
    <location>
        <begin position="356"/>
        <end position="476"/>
    </location>
</feature>
<accession>A0A2G2VWJ6</accession>
<dbReference type="PANTHER" id="PTHR33463">
    <property type="entry name" value="NB-ARC DOMAIN-CONTAINING PROTEIN-RELATED"/>
    <property type="match status" value="1"/>
</dbReference>
<name>A0A2G2VWJ6_CAPBA</name>
<dbReference type="OrthoDB" id="1751378at2759"/>
<evidence type="ECO:0000313" key="4">
    <source>
        <dbReference type="Proteomes" id="UP000224567"/>
    </source>
</evidence>
<dbReference type="PANTHER" id="PTHR33463:SF198">
    <property type="entry name" value="RPP4C3"/>
    <property type="match status" value="1"/>
</dbReference>
<dbReference type="EMBL" id="MLFT02000010">
    <property type="protein sequence ID" value="PHT37356.1"/>
    <property type="molecule type" value="Genomic_DNA"/>
</dbReference>
<dbReference type="InterPro" id="IPR032675">
    <property type="entry name" value="LRR_dom_sf"/>
</dbReference>
<protein>
    <recommendedName>
        <fullName evidence="2">Disease resistance protein At4g27190-like leucine-rich repeats domain-containing protein</fullName>
    </recommendedName>
</protein>
<dbReference type="AlphaFoldDB" id="A0A2G2VWJ6"/>
<dbReference type="Gene3D" id="3.80.10.10">
    <property type="entry name" value="Ribonuclease Inhibitor"/>
    <property type="match status" value="2"/>
</dbReference>
<dbReference type="Pfam" id="PF23247">
    <property type="entry name" value="LRR_RPS2"/>
    <property type="match status" value="2"/>
</dbReference>
<dbReference type="Proteomes" id="UP000224567">
    <property type="component" value="Unassembled WGS sequence"/>
</dbReference>
<evidence type="ECO:0000313" key="3">
    <source>
        <dbReference type="EMBL" id="PHT37356.1"/>
    </source>
</evidence>
<evidence type="ECO:0000256" key="1">
    <source>
        <dbReference type="ARBA" id="ARBA00022821"/>
    </source>
</evidence>
<evidence type="ECO:0000259" key="2">
    <source>
        <dbReference type="Pfam" id="PF23247"/>
    </source>
</evidence>
<reference evidence="3 4" key="1">
    <citation type="journal article" date="2017" name="Genome Biol.">
        <title>New reference genome sequences of hot pepper reveal the massive evolution of plant disease-resistance genes by retroduplication.</title>
        <authorList>
            <person name="Kim S."/>
            <person name="Park J."/>
            <person name="Yeom S.I."/>
            <person name="Kim Y.M."/>
            <person name="Seo E."/>
            <person name="Kim K.T."/>
            <person name="Kim M.S."/>
            <person name="Lee J.M."/>
            <person name="Cheong K."/>
            <person name="Shin H.S."/>
            <person name="Kim S.B."/>
            <person name="Han K."/>
            <person name="Lee J."/>
            <person name="Park M."/>
            <person name="Lee H.A."/>
            <person name="Lee H.Y."/>
            <person name="Lee Y."/>
            <person name="Oh S."/>
            <person name="Lee J.H."/>
            <person name="Choi E."/>
            <person name="Choi E."/>
            <person name="Lee S.E."/>
            <person name="Jeon J."/>
            <person name="Kim H."/>
            <person name="Choi G."/>
            <person name="Song H."/>
            <person name="Lee J."/>
            <person name="Lee S.C."/>
            <person name="Kwon J.K."/>
            <person name="Lee H.Y."/>
            <person name="Koo N."/>
            <person name="Hong Y."/>
            <person name="Kim R.W."/>
            <person name="Kang W.H."/>
            <person name="Huh J.H."/>
            <person name="Kang B.C."/>
            <person name="Yang T.J."/>
            <person name="Lee Y.H."/>
            <person name="Bennetzen J.L."/>
            <person name="Choi D."/>
        </authorList>
    </citation>
    <scope>NUCLEOTIDE SEQUENCE [LARGE SCALE GENOMIC DNA]</scope>
    <source>
        <strain evidence="4">cv. PBC81</strain>
    </source>
</reference>